<reference evidence="1" key="1">
    <citation type="submission" date="2023-05" db="EMBL/GenBank/DDBJ databases">
        <title>Anaerotaeda fermentans gen. nov., sp. nov., a novel anaerobic planctomycete of the new family within the order Sedimentisphaerales isolated from Taman Peninsula, Russia.</title>
        <authorList>
            <person name="Khomyakova M.A."/>
            <person name="Merkel A.Y."/>
            <person name="Slobodkin A.I."/>
        </authorList>
    </citation>
    <scope>NUCLEOTIDE SEQUENCE</scope>
    <source>
        <strain evidence="1">M17dextr</strain>
    </source>
</reference>
<keyword evidence="2" id="KW-1185">Reference proteome</keyword>
<accession>A0AAW6TRR7</accession>
<dbReference type="RefSeq" id="WP_349243283.1">
    <property type="nucleotide sequence ID" value="NZ_JASCXX010000002.1"/>
</dbReference>
<dbReference type="EMBL" id="JASCXX010000002">
    <property type="protein sequence ID" value="MDI6447872.1"/>
    <property type="molecule type" value="Genomic_DNA"/>
</dbReference>
<dbReference type="AlphaFoldDB" id="A0AAW6TRR7"/>
<protein>
    <recommendedName>
        <fullName evidence="3">Glycine zipper family protein</fullName>
    </recommendedName>
</protein>
<dbReference type="Proteomes" id="UP001431776">
    <property type="component" value="Unassembled WGS sequence"/>
</dbReference>
<comment type="caution">
    <text evidence="1">The sequence shown here is derived from an EMBL/GenBank/DDBJ whole genome shotgun (WGS) entry which is preliminary data.</text>
</comment>
<dbReference type="PROSITE" id="PS51257">
    <property type="entry name" value="PROKAR_LIPOPROTEIN"/>
    <property type="match status" value="1"/>
</dbReference>
<name>A0AAW6TRR7_9BACT</name>
<proteinExistence type="predicted"/>
<gene>
    <name evidence="1" type="ORF">QJ522_02355</name>
</gene>
<sequence>MKRFAMIAVVCGVCGLAGCGTNTTDRLAVYDQAVARLEATSAAIDERLASIDAFLGQAKTALADPNLGDAATEILTGIEAALARRDDAIEAKGRVDAALAQIRAQIEALKASGSLDVADEISLIGSGLAAAGQSAGGKTGAWLGLVGGLIAGAAGVLKGSRSAADARHVTERIISSIDTLLASPIVTDVAGAKKILQKDQGTAIAATVNRIKEG</sequence>
<evidence type="ECO:0000313" key="1">
    <source>
        <dbReference type="EMBL" id="MDI6447872.1"/>
    </source>
</evidence>
<organism evidence="1 2">
    <name type="scientific">Anaerobaca lacustris</name>
    <dbReference type="NCBI Taxonomy" id="3044600"/>
    <lineage>
        <taxon>Bacteria</taxon>
        <taxon>Pseudomonadati</taxon>
        <taxon>Planctomycetota</taxon>
        <taxon>Phycisphaerae</taxon>
        <taxon>Sedimentisphaerales</taxon>
        <taxon>Anaerobacaceae</taxon>
        <taxon>Anaerobaca</taxon>
    </lineage>
</organism>
<evidence type="ECO:0000313" key="2">
    <source>
        <dbReference type="Proteomes" id="UP001431776"/>
    </source>
</evidence>
<evidence type="ECO:0008006" key="3">
    <source>
        <dbReference type="Google" id="ProtNLM"/>
    </source>
</evidence>